<dbReference type="FunFam" id="1.10.4160.10:FF:000001">
    <property type="entry name" value="Uracil permease, putative"/>
    <property type="match status" value="1"/>
</dbReference>
<feature type="transmembrane region" description="Helical" evidence="6">
    <location>
        <begin position="580"/>
        <end position="599"/>
    </location>
</feature>
<feature type="transmembrane region" description="Helical" evidence="6">
    <location>
        <begin position="264"/>
        <end position="290"/>
    </location>
</feature>
<feature type="transmembrane region" description="Helical" evidence="6">
    <location>
        <begin position="145"/>
        <end position="165"/>
    </location>
</feature>
<dbReference type="Pfam" id="PF02133">
    <property type="entry name" value="Transp_cyt_pur"/>
    <property type="match status" value="1"/>
</dbReference>
<dbReference type="GO" id="GO:0022857">
    <property type="term" value="F:transmembrane transporter activity"/>
    <property type="evidence" value="ECO:0007669"/>
    <property type="project" value="UniProtKB-ARBA"/>
</dbReference>
<dbReference type="GO" id="GO:0016020">
    <property type="term" value="C:membrane"/>
    <property type="evidence" value="ECO:0007669"/>
    <property type="project" value="UniProtKB-SubCell"/>
</dbReference>
<evidence type="ECO:0000256" key="2">
    <source>
        <dbReference type="ARBA" id="ARBA00008974"/>
    </source>
</evidence>
<keyword evidence="5 6" id="KW-0472">Membrane</keyword>
<organism evidence="7 8">
    <name type="scientific">Riccia fluitans</name>
    <dbReference type="NCBI Taxonomy" id="41844"/>
    <lineage>
        <taxon>Eukaryota</taxon>
        <taxon>Viridiplantae</taxon>
        <taxon>Streptophyta</taxon>
        <taxon>Embryophyta</taxon>
        <taxon>Marchantiophyta</taxon>
        <taxon>Marchantiopsida</taxon>
        <taxon>Marchantiidae</taxon>
        <taxon>Marchantiales</taxon>
        <taxon>Ricciaceae</taxon>
        <taxon>Riccia</taxon>
    </lineage>
</organism>
<dbReference type="PANTHER" id="PTHR30618:SF0">
    <property type="entry name" value="PURINE-URACIL PERMEASE NCS1"/>
    <property type="match status" value="1"/>
</dbReference>
<feature type="transmembrane region" description="Helical" evidence="6">
    <location>
        <begin position="177"/>
        <end position="197"/>
    </location>
</feature>
<dbReference type="EMBL" id="JBHFFA010000001">
    <property type="protein sequence ID" value="KAL2653938.1"/>
    <property type="molecule type" value="Genomic_DNA"/>
</dbReference>
<evidence type="ECO:0000256" key="5">
    <source>
        <dbReference type="ARBA" id="ARBA00023136"/>
    </source>
</evidence>
<dbReference type="InterPro" id="IPR045225">
    <property type="entry name" value="Uracil/uridine/allantoin_perm"/>
</dbReference>
<dbReference type="CDD" id="cd11485">
    <property type="entry name" value="SLC-NCS1sbd_YbbW-like"/>
    <property type="match status" value="1"/>
</dbReference>
<feature type="transmembrane region" description="Helical" evidence="6">
    <location>
        <begin position="343"/>
        <end position="365"/>
    </location>
</feature>
<keyword evidence="4 6" id="KW-1133">Transmembrane helix</keyword>
<feature type="transmembrane region" description="Helical" evidence="6">
    <location>
        <begin position="470"/>
        <end position="487"/>
    </location>
</feature>
<evidence type="ECO:0000256" key="1">
    <source>
        <dbReference type="ARBA" id="ARBA00004141"/>
    </source>
</evidence>
<dbReference type="Proteomes" id="UP001605036">
    <property type="component" value="Unassembled WGS sequence"/>
</dbReference>
<evidence type="ECO:0000313" key="8">
    <source>
        <dbReference type="Proteomes" id="UP001605036"/>
    </source>
</evidence>
<feature type="transmembrane region" description="Helical" evidence="6">
    <location>
        <begin position="230"/>
        <end position="252"/>
    </location>
</feature>
<dbReference type="InterPro" id="IPR012681">
    <property type="entry name" value="NCS1"/>
</dbReference>
<dbReference type="InterPro" id="IPR001248">
    <property type="entry name" value="Pur-cyt_permease"/>
</dbReference>
<comment type="similarity">
    <text evidence="2">Belongs to the purine-cytosine permease (2.A.39) family.</text>
</comment>
<feature type="transmembrane region" description="Helical" evidence="6">
    <location>
        <begin position="539"/>
        <end position="560"/>
    </location>
</feature>
<reference evidence="7 8" key="1">
    <citation type="submission" date="2024-09" db="EMBL/GenBank/DDBJ databases">
        <title>Chromosome-scale assembly of Riccia fluitans.</title>
        <authorList>
            <person name="Paukszto L."/>
            <person name="Sawicki J."/>
            <person name="Karawczyk K."/>
            <person name="Piernik-Szablinska J."/>
            <person name="Szczecinska M."/>
            <person name="Mazdziarz M."/>
        </authorList>
    </citation>
    <scope>NUCLEOTIDE SEQUENCE [LARGE SCALE GENOMIC DNA]</scope>
    <source>
        <strain evidence="7">Rf_01</strain>
        <tissue evidence="7">Aerial parts of the thallus</tissue>
    </source>
</reference>
<keyword evidence="3 6" id="KW-0812">Transmembrane</keyword>
<evidence type="ECO:0000256" key="6">
    <source>
        <dbReference type="SAM" id="Phobius"/>
    </source>
</evidence>
<sequence length="610" mass="65987">MPGVILRTTPGASFQFSFPHTWRTKSWSSSPLNSRPLSCSGTPLTLPPGLHKQRRIWAGRRLILQSADYRQVTIKNPQIVRLVKKQLTCSASGFDTSNGSLDSAQSDGGLLDALLEPIDPRLPQNPDKLLINDDFSPALPEQRSFSVWDLASLWVGLVVGIPTYYMAGSLVEMGMAWWQGILTVLAGNLIVLIPMVLSGHGGTKYGLPFPVLSRAAFGIRGANVPSLLRALVGCGWFGIQTWIGGQAIFRLLNALVQNQVQTAVIPFIGTSFPELACFLFFWFLQVCIIWNGIESIREMEKLCAPVLIGLSASLLAWAVFRAGGFGPMLSAPSQFVAGGPKEGQFWAVFFPALTANVGFWATLSLNIPDFTRYARNQSDQLVGQALGLPLFMAAFTFVGLAVTSATVVVFGRAISDPIAVLSLIGSAVPTLLSLVGVILATITTNIAANVVAPANALVNVNPSFFSFRKAGLITATLSILLAPWRLIQSTQGFIYTWLIGYSALLGPVGGIVITDYFLIRNRSLDVTDLFSMSSEGQYWYTWGFNFRALAALVLGVLPNIPGFLHSVGFIKNVPGAFQIIYGNSWFVGFLLSSACYWVLTATAKKSAVFV</sequence>
<comment type="caution">
    <text evidence="7">The sequence shown here is derived from an EMBL/GenBank/DDBJ whole genome shotgun (WGS) entry which is preliminary data.</text>
</comment>
<proteinExistence type="inferred from homology"/>
<protein>
    <submittedName>
        <fullName evidence="7">Uncharacterized protein</fullName>
    </submittedName>
</protein>
<feature type="transmembrane region" description="Helical" evidence="6">
    <location>
        <begin position="493"/>
        <end position="518"/>
    </location>
</feature>
<feature type="transmembrane region" description="Helical" evidence="6">
    <location>
        <begin position="431"/>
        <end position="458"/>
    </location>
</feature>
<dbReference type="PANTHER" id="PTHR30618">
    <property type="entry name" value="NCS1 FAMILY PURINE/PYRIMIDINE TRANSPORTER"/>
    <property type="match status" value="1"/>
</dbReference>
<feature type="transmembrane region" description="Helical" evidence="6">
    <location>
        <begin position="386"/>
        <end position="411"/>
    </location>
</feature>
<keyword evidence="8" id="KW-1185">Reference proteome</keyword>
<feature type="transmembrane region" description="Helical" evidence="6">
    <location>
        <begin position="302"/>
        <end position="323"/>
    </location>
</feature>
<evidence type="ECO:0000256" key="3">
    <source>
        <dbReference type="ARBA" id="ARBA00022692"/>
    </source>
</evidence>
<gene>
    <name evidence="7" type="ORF">R1flu_022066</name>
</gene>
<accession>A0ABD1ZR48</accession>
<dbReference type="Gene3D" id="1.10.4160.10">
    <property type="entry name" value="Hydantoin permease"/>
    <property type="match status" value="1"/>
</dbReference>
<evidence type="ECO:0000256" key="4">
    <source>
        <dbReference type="ARBA" id="ARBA00022989"/>
    </source>
</evidence>
<dbReference type="AlphaFoldDB" id="A0ABD1ZR48"/>
<evidence type="ECO:0000313" key="7">
    <source>
        <dbReference type="EMBL" id="KAL2653938.1"/>
    </source>
</evidence>
<dbReference type="NCBIfam" id="TIGR00800">
    <property type="entry name" value="ncs1"/>
    <property type="match status" value="1"/>
</dbReference>
<name>A0ABD1ZR48_9MARC</name>
<comment type="subcellular location">
    <subcellularLocation>
        <location evidence="1">Membrane</location>
        <topology evidence="1">Multi-pass membrane protein</topology>
    </subcellularLocation>
</comment>